<dbReference type="PRINTS" id="PR00081">
    <property type="entry name" value="GDHRDH"/>
</dbReference>
<accession>A0A127Z6S7</accession>
<evidence type="ECO:0000256" key="3">
    <source>
        <dbReference type="ARBA" id="ARBA00023002"/>
    </source>
</evidence>
<comment type="similarity">
    <text evidence="1 4">Belongs to the short-chain dehydrogenases/reductases (SDR) family.</text>
</comment>
<proteinExistence type="inferred from homology"/>
<reference evidence="5" key="1">
    <citation type="submission" date="2014-06" db="EMBL/GenBank/DDBJ databases">
        <authorList>
            <person name="Ju J."/>
            <person name="Zhang J."/>
        </authorList>
    </citation>
    <scope>NUCLEOTIDE SEQUENCE</scope>
    <source>
        <strain evidence="5">SscI8</strain>
    </source>
</reference>
<dbReference type="Pfam" id="PF00106">
    <property type="entry name" value="adh_short"/>
    <property type="match status" value="2"/>
</dbReference>
<dbReference type="EMBL" id="LK056665">
    <property type="protein sequence ID" value="CDS82251.1"/>
    <property type="molecule type" value="Genomic_DNA"/>
</dbReference>
<sequence>MVTALVSGGNRGLGYGIIRRLANEYPSSPIAGSSSENLTIYVGSRDISKGEEAKESLYSELANDVLDRVSIEVCQFDTTSHDSIAQLGKELKSVDILISNAGIALEGFDADVAKKTVAANYYAVQDVINNIPVNDGGRIVNIASLTGVLRGFGDNVRQRFIDAKTIADADALMQEFQDSVADGSYKEKGWKGAAYATSKSGVIAYTRALANEYAKQGKKVDVVSCCPSYVNTDMTKGKGYKTLDQGAETPVLLALRQVNAKPGEFWSEGKRFDWDNNY</sequence>
<evidence type="ECO:0000313" key="5">
    <source>
        <dbReference type="EMBL" id="CDS82251.1"/>
    </source>
</evidence>
<evidence type="ECO:0000256" key="4">
    <source>
        <dbReference type="RuleBase" id="RU000363"/>
    </source>
</evidence>
<evidence type="ECO:0000256" key="2">
    <source>
        <dbReference type="ARBA" id="ARBA00022857"/>
    </source>
</evidence>
<organism evidence="5">
    <name type="scientific">Sporisorium scitamineum</name>
    <dbReference type="NCBI Taxonomy" id="49012"/>
    <lineage>
        <taxon>Eukaryota</taxon>
        <taxon>Fungi</taxon>
        <taxon>Dikarya</taxon>
        <taxon>Basidiomycota</taxon>
        <taxon>Ustilaginomycotina</taxon>
        <taxon>Ustilaginomycetes</taxon>
        <taxon>Ustilaginales</taxon>
        <taxon>Ustilaginaceae</taxon>
        <taxon>Sporisorium</taxon>
    </lineage>
</organism>
<protein>
    <submittedName>
        <fullName evidence="5">Related to carbonyl reductase</fullName>
    </submittedName>
</protein>
<dbReference type="PANTHER" id="PTHR43963:SF6">
    <property type="entry name" value="CHAIN DEHYDROGENASE FAMILY PROTEIN, PUTATIVE (AFU_ORTHOLOGUE AFUA_3G15350)-RELATED"/>
    <property type="match status" value="1"/>
</dbReference>
<dbReference type="OrthoDB" id="1933717at2759"/>
<dbReference type="InterPro" id="IPR036291">
    <property type="entry name" value="NAD(P)-bd_dom_sf"/>
</dbReference>
<dbReference type="PROSITE" id="PS00061">
    <property type="entry name" value="ADH_SHORT"/>
    <property type="match status" value="1"/>
</dbReference>
<dbReference type="Gene3D" id="3.40.50.720">
    <property type="entry name" value="NAD(P)-binding Rossmann-like Domain"/>
    <property type="match status" value="1"/>
</dbReference>
<dbReference type="GO" id="GO:0016491">
    <property type="term" value="F:oxidoreductase activity"/>
    <property type="evidence" value="ECO:0007669"/>
    <property type="project" value="UniProtKB-KW"/>
</dbReference>
<dbReference type="SUPFAM" id="SSF51735">
    <property type="entry name" value="NAD(P)-binding Rossmann-fold domains"/>
    <property type="match status" value="1"/>
</dbReference>
<name>A0A127Z6S7_9BASI</name>
<dbReference type="InterPro" id="IPR020904">
    <property type="entry name" value="Sc_DH/Rdtase_CS"/>
</dbReference>
<dbReference type="AlphaFoldDB" id="A0A127Z6S7"/>
<keyword evidence="2" id="KW-0521">NADP</keyword>
<keyword evidence="3" id="KW-0560">Oxidoreductase</keyword>
<dbReference type="PRINTS" id="PR00080">
    <property type="entry name" value="SDRFAMILY"/>
</dbReference>
<dbReference type="InterPro" id="IPR002347">
    <property type="entry name" value="SDR_fam"/>
</dbReference>
<dbReference type="PANTHER" id="PTHR43963">
    <property type="entry name" value="CARBONYL REDUCTASE 1-RELATED"/>
    <property type="match status" value="1"/>
</dbReference>
<evidence type="ECO:0000256" key="1">
    <source>
        <dbReference type="ARBA" id="ARBA00006484"/>
    </source>
</evidence>
<gene>
    <name evidence="5" type="ORF">SPSC_03071</name>
</gene>